<dbReference type="Gene3D" id="3.30.420.150">
    <property type="entry name" value="Exopolyphosphatase. Domain 2"/>
    <property type="match status" value="1"/>
</dbReference>
<feature type="compositionally biased region" description="Low complexity" evidence="3">
    <location>
        <begin position="1"/>
        <end position="23"/>
    </location>
</feature>
<feature type="transmembrane region" description="Helical" evidence="4">
    <location>
        <begin position="134"/>
        <end position="158"/>
    </location>
</feature>
<evidence type="ECO:0000313" key="6">
    <source>
        <dbReference type="Proteomes" id="UP001497512"/>
    </source>
</evidence>
<reference evidence="5" key="1">
    <citation type="submission" date="2024-02" db="EMBL/GenBank/DDBJ databases">
        <authorList>
            <consortium name="ELIXIR-Norway"/>
            <consortium name="Elixir Norway"/>
        </authorList>
    </citation>
    <scope>NUCLEOTIDE SEQUENCE</scope>
</reference>
<keyword evidence="6" id="KW-1185">Reference proteome</keyword>
<feature type="region of interest" description="Disordered" evidence="3">
    <location>
        <begin position="72"/>
        <end position="119"/>
    </location>
</feature>
<feature type="compositionally biased region" description="Gly residues" evidence="3">
    <location>
        <begin position="109"/>
        <end position="118"/>
    </location>
</feature>
<dbReference type="Proteomes" id="UP001497512">
    <property type="component" value="Chromosome 4"/>
</dbReference>
<keyword evidence="4" id="KW-1133">Transmembrane helix</keyword>
<gene>
    <name evidence="5" type="ORF">CSSPTR1EN2_LOCUS16160</name>
</gene>
<dbReference type="InterPro" id="IPR000407">
    <property type="entry name" value="GDA1_CD39_NTPase"/>
</dbReference>
<feature type="region of interest" description="Disordered" evidence="3">
    <location>
        <begin position="1"/>
        <end position="45"/>
    </location>
</feature>
<dbReference type="Pfam" id="PF01150">
    <property type="entry name" value="GDA1_CD39"/>
    <property type="match status" value="1"/>
</dbReference>
<evidence type="ECO:0000256" key="2">
    <source>
        <dbReference type="ARBA" id="ARBA00022801"/>
    </source>
</evidence>
<feature type="region of interest" description="Disordered" evidence="3">
    <location>
        <begin position="723"/>
        <end position="745"/>
    </location>
</feature>
<evidence type="ECO:0000313" key="5">
    <source>
        <dbReference type="EMBL" id="CAK9222541.1"/>
    </source>
</evidence>
<keyword evidence="4" id="KW-0812">Transmembrane</keyword>
<feature type="compositionally biased region" description="Polar residues" evidence="3">
    <location>
        <begin position="72"/>
        <end position="88"/>
    </location>
</feature>
<dbReference type="CDD" id="cd24043">
    <property type="entry name" value="ASKHA_NBD_AtAPY7-like"/>
    <property type="match status" value="1"/>
</dbReference>
<name>A0ABP0UI45_9BRYO</name>
<protein>
    <recommendedName>
        <fullName evidence="7">Apyrase 7</fullName>
    </recommendedName>
</protein>
<comment type="similarity">
    <text evidence="1">Belongs to the GDA1/CD39 NTPase family.</text>
</comment>
<sequence>MGAGSGNNNANNAEQCASSAASSQPRAPQSQLISTTTPATRASRYRGDIGLRGSFSVPTFATYWKVASEESSSQTVADPATTGGSSSLPVVIRDGPPKFSKAPKPGKINKGGGGGGYVYPGSPPSSPQWWSKGVTFAALAGLAVLLLYLGFLIGTLFLQQEALQFAIVLDGGSTSTRVHVYGWAHSLNEPLPVMVNPTYEDNMNAPPLHGQQRLYKRVEKEPGLDKLFHNATAIKDVLVPLLNFAGKQIPKYAHRNTQVFLLATAGLRRLPKEQSDWILEESWLVLKKFPFVCRRSSVKVIKGVEEAFYGWIALNYNSGRLGHIPKLPTFGALDLGGSSLQVTFESTEILEQGDHGVNLTVGFTNHHLYAMSHAGFGLNDAFEKSVAQLLLQELGTKNRKAADNHIEVKHPCLQEGYSQPYLCSTHCMLPPLSGRGPAPISPSTDISSGAQVMLKGAPNSVACRALADEVINHSHNGTCKVTPCALGKHQPLPQGTFYGLAGFFVVYKFFGLSADASLNELLQKGEEFCKLPWKVAEASVEPQPSIHHYCFRAPYVVSLLRQGLHLNDDQVVIGSGDFAWTLGAALWEAGALTYNNVRTGGWASLTNFHVALALGVVLLLLVMLISVSLFQHRQTQLRRRGYLPLFNPSQSSSKWMPLLLRQQSRLSSSPISGALAHGEGGVKMPQSPQPASYNETFGLGWPVRPAVEWEGVQMMVASTPVGAKTPDRRLQQVGPPKLQNRRTQSREELNYELEPYLLRA</sequence>
<dbReference type="Gene3D" id="3.30.420.40">
    <property type="match status" value="1"/>
</dbReference>
<accession>A0ABP0UI45</accession>
<feature type="transmembrane region" description="Helical" evidence="4">
    <location>
        <begin position="608"/>
        <end position="630"/>
    </location>
</feature>
<evidence type="ECO:0008006" key="7">
    <source>
        <dbReference type="Google" id="ProtNLM"/>
    </source>
</evidence>
<keyword evidence="2" id="KW-0378">Hydrolase</keyword>
<dbReference type="EMBL" id="OZ019896">
    <property type="protein sequence ID" value="CAK9222541.1"/>
    <property type="molecule type" value="Genomic_DNA"/>
</dbReference>
<organism evidence="5 6">
    <name type="scientific">Sphagnum troendelagicum</name>
    <dbReference type="NCBI Taxonomy" id="128251"/>
    <lineage>
        <taxon>Eukaryota</taxon>
        <taxon>Viridiplantae</taxon>
        <taxon>Streptophyta</taxon>
        <taxon>Embryophyta</taxon>
        <taxon>Bryophyta</taxon>
        <taxon>Sphagnophytina</taxon>
        <taxon>Sphagnopsida</taxon>
        <taxon>Sphagnales</taxon>
        <taxon>Sphagnaceae</taxon>
        <taxon>Sphagnum</taxon>
    </lineage>
</organism>
<dbReference type="PANTHER" id="PTHR11782">
    <property type="entry name" value="ADENOSINE/GUANOSINE DIPHOSPHATASE"/>
    <property type="match status" value="1"/>
</dbReference>
<evidence type="ECO:0000256" key="4">
    <source>
        <dbReference type="SAM" id="Phobius"/>
    </source>
</evidence>
<proteinExistence type="inferred from homology"/>
<keyword evidence="4" id="KW-0472">Membrane</keyword>
<evidence type="ECO:0000256" key="3">
    <source>
        <dbReference type="SAM" id="MobiDB-lite"/>
    </source>
</evidence>
<feature type="compositionally biased region" description="Polar residues" evidence="3">
    <location>
        <begin position="24"/>
        <end position="40"/>
    </location>
</feature>
<evidence type="ECO:0000256" key="1">
    <source>
        <dbReference type="ARBA" id="ARBA00009283"/>
    </source>
</evidence>
<dbReference type="PANTHER" id="PTHR11782:SF125">
    <property type="entry name" value="APYRASE 7-RELATED"/>
    <property type="match status" value="1"/>
</dbReference>